<evidence type="ECO:0000256" key="1">
    <source>
        <dbReference type="ARBA" id="ARBA00005696"/>
    </source>
</evidence>
<dbReference type="GO" id="GO:0005829">
    <property type="term" value="C:cytosol"/>
    <property type="evidence" value="ECO:0007669"/>
    <property type="project" value="TreeGrafter"/>
</dbReference>
<name>A0AAD8K1R6_TARER</name>
<comment type="caution">
    <text evidence="7">The sequence shown here is derived from an EMBL/GenBank/DDBJ whole genome shotgun (WGS) entry which is preliminary data.</text>
</comment>
<evidence type="ECO:0000313" key="7">
    <source>
        <dbReference type="EMBL" id="KAK1412692.1"/>
    </source>
</evidence>
<keyword evidence="3" id="KW-0808">Transferase</keyword>
<evidence type="ECO:0000256" key="4">
    <source>
        <dbReference type="ARBA" id="ARBA00022786"/>
    </source>
</evidence>
<proteinExistence type="inferred from homology"/>
<dbReference type="Pfam" id="PF03987">
    <property type="entry name" value="Autophagy_act_C"/>
    <property type="match status" value="1"/>
</dbReference>
<evidence type="ECO:0000256" key="6">
    <source>
        <dbReference type="ARBA" id="ARBA00029833"/>
    </source>
</evidence>
<dbReference type="PANTHER" id="PTHR14957">
    <property type="entry name" value="UBIQUITIN-LIKE-CONJUGATING ENZYME ATG10"/>
    <property type="match status" value="1"/>
</dbReference>
<protein>
    <recommendedName>
        <fullName evidence="2">Ubiquitin-like-conjugating enzyme ATG10</fullName>
    </recommendedName>
    <alternativeName>
        <fullName evidence="6">Autophagy-related protein 10</fullName>
    </alternativeName>
</protein>
<dbReference type="GO" id="GO:0032446">
    <property type="term" value="P:protein modification by small protein conjugation"/>
    <property type="evidence" value="ECO:0007669"/>
    <property type="project" value="TreeGrafter"/>
</dbReference>
<keyword evidence="5" id="KW-0072">Autophagy</keyword>
<comment type="similarity">
    <text evidence="1">Belongs to the ATG10 family.</text>
</comment>
<evidence type="ECO:0000256" key="5">
    <source>
        <dbReference type="ARBA" id="ARBA00023006"/>
    </source>
</evidence>
<dbReference type="Gene3D" id="3.30.1460.50">
    <property type="match status" value="1"/>
</dbReference>
<dbReference type="AlphaFoldDB" id="A0AAD8K1R6"/>
<dbReference type="EMBL" id="JAUHHV010000009">
    <property type="protein sequence ID" value="KAK1412692.1"/>
    <property type="molecule type" value="Genomic_DNA"/>
</dbReference>
<sequence length="266" mass="30671">MFFVCRSFIIFNIELKIINRETTLLDIRYRGGSSISLHCLQLHLLSRMISNTATCDGSLTSSDFHMAANAFADKWKKFNSDFPEWLWIDCSNRLGFAAHGVSDGYLSVQKVFFQTSLKEEHGECSSNDCEEPFDDATLSSGDDGHWYDFHLVYSSSYRVPVLYFHAYSSDGQPLNKDEIEKSLSTESVNVLKESKWTFITQEEHPYLNRPWYTLHPCGTSEWMKLLLAGENRTTENRMEQYLISWFSVVGQVFGMRLPHEMLKSAC</sequence>
<dbReference type="GO" id="GO:0061651">
    <property type="term" value="F:Atg12 conjugating enzyme activity"/>
    <property type="evidence" value="ECO:0007669"/>
    <property type="project" value="TreeGrafter"/>
</dbReference>
<keyword evidence="8" id="KW-1185">Reference proteome</keyword>
<evidence type="ECO:0000256" key="2">
    <source>
        <dbReference type="ARBA" id="ARBA00021099"/>
    </source>
</evidence>
<keyword evidence="4" id="KW-0833">Ubl conjugation pathway</keyword>
<evidence type="ECO:0000256" key="3">
    <source>
        <dbReference type="ARBA" id="ARBA00022679"/>
    </source>
</evidence>
<dbReference type="InterPro" id="IPR007135">
    <property type="entry name" value="Atg3/Atg10"/>
</dbReference>
<dbReference type="PANTHER" id="PTHR14957:SF1">
    <property type="entry name" value="UBIQUITIN-LIKE-CONJUGATING ENZYME ATG10"/>
    <property type="match status" value="1"/>
</dbReference>
<accession>A0AAD8K1R6</accession>
<dbReference type="Proteomes" id="UP001229421">
    <property type="component" value="Unassembled WGS sequence"/>
</dbReference>
<organism evidence="7 8">
    <name type="scientific">Tagetes erecta</name>
    <name type="common">African marigold</name>
    <dbReference type="NCBI Taxonomy" id="13708"/>
    <lineage>
        <taxon>Eukaryota</taxon>
        <taxon>Viridiplantae</taxon>
        <taxon>Streptophyta</taxon>
        <taxon>Embryophyta</taxon>
        <taxon>Tracheophyta</taxon>
        <taxon>Spermatophyta</taxon>
        <taxon>Magnoliopsida</taxon>
        <taxon>eudicotyledons</taxon>
        <taxon>Gunneridae</taxon>
        <taxon>Pentapetalae</taxon>
        <taxon>asterids</taxon>
        <taxon>campanulids</taxon>
        <taxon>Asterales</taxon>
        <taxon>Asteraceae</taxon>
        <taxon>Asteroideae</taxon>
        <taxon>Heliantheae alliance</taxon>
        <taxon>Tageteae</taxon>
        <taxon>Tagetes</taxon>
    </lineage>
</organism>
<reference evidence="7" key="1">
    <citation type="journal article" date="2023" name="bioRxiv">
        <title>Improved chromosome-level genome assembly for marigold (Tagetes erecta).</title>
        <authorList>
            <person name="Jiang F."/>
            <person name="Yuan L."/>
            <person name="Wang S."/>
            <person name="Wang H."/>
            <person name="Xu D."/>
            <person name="Wang A."/>
            <person name="Fan W."/>
        </authorList>
    </citation>
    <scope>NUCLEOTIDE SEQUENCE</scope>
    <source>
        <strain evidence="7">WSJ</strain>
        <tissue evidence="7">Leaf</tissue>
    </source>
</reference>
<dbReference type="GO" id="GO:0000045">
    <property type="term" value="P:autophagosome assembly"/>
    <property type="evidence" value="ECO:0007669"/>
    <property type="project" value="TreeGrafter"/>
</dbReference>
<dbReference type="GO" id="GO:0000422">
    <property type="term" value="P:autophagy of mitochondrion"/>
    <property type="evidence" value="ECO:0007669"/>
    <property type="project" value="TreeGrafter"/>
</dbReference>
<gene>
    <name evidence="7" type="ORF">QVD17_34137</name>
</gene>
<evidence type="ECO:0000313" key="8">
    <source>
        <dbReference type="Proteomes" id="UP001229421"/>
    </source>
</evidence>